<sequence>MRVESCRVCKKIFKILEGDHVKIICPNCLENPEATAIALNQYIKKSPKATINMIYKNTGIPIAEIQALAGEGKIGMTPEEVTALLAARQNNLQAMSKIINEQNNLQTMSKIAEPKEKKSVVRMHTRE</sequence>
<protein>
    <submittedName>
        <fullName evidence="1">Uncharacterized protein</fullName>
    </submittedName>
</protein>
<dbReference type="EMBL" id="LJHD01000291">
    <property type="protein sequence ID" value="ONI38443.1"/>
    <property type="molecule type" value="Genomic_DNA"/>
</dbReference>
<keyword evidence="2" id="KW-1185">Reference proteome</keyword>
<dbReference type="Proteomes" id="UP000188637">
    <property type="component" value="Unassembled WGS sequence"/>
</dbReference>
<accession>A0ACC8X977</accession>
<reference evidence="1" key="1">
    <citation type="submission" date="2016-08" db="EMBL/GenBank/DDBJ databases">
        <authorList>
            <person name="Ngugi D.K."/>
            <person name="Miyake S."/>
            <person name="Stingl U."/>
        </authorList>
    </citation>
    <scope>NUCLEOTIDE SEQUENCE</scope>
    <source>
        <strain evidence="1">SCG-D08WGA-EpuloA1</strain>
    </source>
</reference>
<gene>
    <name evidence="1" type="ORF">AN640_02560</name>
</gene>
<evidence type="ECO:0000313" key="1">
    <source>
        <dbReference type="EMBL" id="ONI38443.1"/>
    </source>
</evidence>
<comment type="caution">
    <text evidence="1">The sequence shown here is derived from an EMBL/GenBank/DDBJ whole genome shotgun (WGS) entry which is preliminary data.</text>
</comment>
<proteinExistence type="predicted"/>
<name>A0ACC8X977_9FIRM</name>
<organism evidence="1 2">
    <name type="scientific">Candidatus Epulonipiscium fishelsonii</name>
    <dbReference type="NCBI Taxonomy" id="77094"/>
    <lineage>
        <taxon>Bacteria</taxon>
        <taxon>Bacillati</taxon>
        <taxon>Bacillota</taxon>
        <taxon>Clostridia</taxon>
        <taxon>Lachnospirales</taxon>
        <taxon>Lachnospiraceae</taxon>
        <taxon>Candidatus Epulonipiscium</taxon>
    </lineage>
</organism>
<evidence type="ECO:0000313" key="2">
    <source>
        <dbReference type="Proteomes" id="UP000188637"/>
    </source>
</evidence>